<keyword evidence="7" id="KW-1185">Reference proteome</keyword>
<organism evidence="6 7">
    <name type="scientific">Chrysodeixis includens</name>
    <name type="common">Soybean looper</name>
    <name type="synonym">Pseudoplusia includens</name>
    <dbReference type="NCBI Taxonomy" id="689277"/>
    <lineage>
        <taxon>Eukaryota</taxon>
        <taxon>Metazoa</taxon>
        <taxon>Ecdysozoa</taxon>
        <taxon>Arthropoda</taxon>
        <taxon>Hexapoda</taxon>
        <taxon>Insecta</taxon>
        <taxon>Pterygota</taxon>
        <taxon>Neoptera</taxon>
        <taxon>Endopterygota</taxon>
        <taxon>Lepidoptera</taxon>
        <taxon>Glossata</taxon>
        <taxon>Ditrysia</taxon>
        <taxon>Noctuoidea</taxon>
        <taxon>Noctuidae</taxon>
        <taxon>Plusiinae</taxon>
        <taxon>Chrysodeixis</taxon>
    </lineage>
</organism>
<evidence type="ECO:0000256" key="3">
    <source>
        <dbReference type="ARBA" id="ARBA00016840"/>
    </source>
</evidence>
<dbReference type="AlphaFoldDB" id="A0A9N8KUV8"/>
<dbReference type="GO" id="GO:0005856">
    <property type="term" value="C:cytoskeleton"/>
    <property type="evidence" value="ECO:0007669"/>
    <property type="project" value="UniProtKB-SubCell"/>
</dbReference>
<evidence type="ECO:0000313" key="7">
    <source>
        <dbReference type="Proteomes" id="UP001154114"/>
    </source>
</evidence>
<dbReference type="Proteomes" id="UP001154114">
    <property type="component" value="Chromosome 11"/>
</dbReference>
<dbReference type="PANTHER" id="PTHR46321:SF1">
    <property type="entry name" value="KIF-BINDING PROTEIN"/>
    <property type="match status" value="1"/>
</dbReference>
<comment type="similarity">
    <text evidence="2">Belongs to the KIF-binding protein family.</text>
</comment>
<evidence type="ECO:0000256" key="2">
    <source>
        <dbReference type="ARBA" id="ARBA00010305"/>
    </source>
</evidence>
<dbReference type="PANTHER" id="PTHR46321">
    <property type="entry name" value="KIF1-BINDING PROTEIN"/>
    <property type="match status" value="1"/>
</dbReference>
<accession>A0A9N8KUV8</accession>
<dbReference type="EMBL" id="LR824014">
    <property type="protein sequence ID" value="CAD0200010.1"/>
    <property type="molecule type" value="Genomic_DNA"/>
</dbReference>
<evidence type="ECO:0000256" key="5">
    <source>
        <dbReference type="ARBA" id="ARBA00023212"/>
    </source>
</evidence>
<evidence type="ECO:0000313" key="6">
    <source>
        <dbReference type="EMBL" id="CAD0200010.1"/>
    </source>
</evidence>
<dbReference type="OrthoDB" id="409897at2759"/>
<dbReference type="GO" id="GO:1990535">
    <property type="term" value="P:neuron projection maintenance"/>
    <property type="evidence" value="ECO:0007669"/>
    <property type="project" value="TreeGrafter"/>
</dbReference>
<dbReference type="InterPro" id="IPR022083">
    <property type="entry name" value="KBP"/>
</dbReference>
<dbReference type="Pfam" id="PF12309">
    <property type="entry name" value="KBP_C"/>
    <property type="match status" value="1"/>
</dbReference>
<evidence type="ECO:0000256" key="4">
    <source>
        <dbReference type="ARBA" id="ARBA00022490"/>
    </source>
</evidence>
<name>A0A9N8KUV8_CHRIL</name>
<protein>
    <recommendedName>
        <fullName evidence="3">KIF-binding protein</fullName>
    </recommendedName>
</protein>
<proteinExistence type="inferred from homology"/>
<keyword evidence="5" id="KW-0206">Cytoskeleton</keyword>
<dbReference type="GO" id="GO:0021952">
    <property type="term" value="P:central nervous system projection neuron axonogenesis"/>
    <property type="evidence" value="ECO:0007669"/>
    <property type="project" value="TreeGrafter"/>
</dbReference>
<evidence type="ECO:0000256" key="1">
    <source>
        <dbReference type="ARBA" id="ARBA00004245"/>
    </source>
</evidence>
<keyword evidence="4" id="KW-0963">Cytoplasm</keyword>
<gene>
    <name evidence="6" type="ORF">CINC_LOCUS1698</name>
</gene>
<reference evidence="6" key="1">
    <citation type="submission" date="2021-12" db="EMBL/GenBank/DDBJ databases">
        <authorList>
            <person name="King R."/>
        </authorList>
    </citation>
    <scope>NUCLEOTIDE SEQUENCE</scope>
</reference>
<sequence length="600" mass="68780">MTGSSDMSAKEIFNDFNENYGKVRKLLDEDSKNDPEHEPYVSKYKAKNILVGMRDSLKNILGIETPVDEIALHAMLGTVLLNIGIIDMETEELTASEKVLSEAVELLVPNASKPEIVIVLIYVCNNLGILWSNREEPGKAKTYLLNSKELYENFKCTMQLPLPIEQIVSPAGDSPIGDIMILEKAHTLTLYYLAQVYGALKENLKSAVYCHVTLRRQLQYNNYEPIDWALNSATLSQFFAEQNGFYQSRHHLAAASTILEQYEENLRCVEGDEVSMANMETFRHRSADVARCWAKYCIILMTASKARLMGDSEELTEAITDLSNLALEDNENICGGDLRKLTFPDLDVSKYENKIGDKYLLTFDDAKVVFLCCQDWLNKAKEYYKLDSLASDYIELIQDSSQSYSYLAFFEEDDKRRAKMLKRRVDMIEELLKHINPVYYLQHCRQLWYELGEVYTDILNIKLEEFNKTERTTPHALKKINNLCEKSMESYENFLNSVKDKDGKLPKKLASDMIRPVISAYAFIGRSSMKRVAAHSPANKPMLLTNIQKSYKSYQAVVDICMADEEAALMMQEEFQLCQQMVEILPIKIKRLQLELMQGN</sequence>
<dbReference type="GO" id="GO:0000226">
    <property type="term" value="P:microtubule cytoskeleton organization"/>
    <property type="evidence" value="ECO:0007669"/>
    <property type="project" value="TreeGrafter"/>
</dbReference>
<comment type="subcellular location">
    <subcellularLocation>
        <location evidence="1">Cytoplasm</location>
        <location evidence="1">Cytoskeleton</location>
    </subcellularLocation>
</comment>